<dbReference type="SUPFAM" id="SSF56784">
    <property type="entry name" value="HAD-like"/>
    <property type="match status" value="1"/>
</dbReference>
<evidence type="ECO:0000256" key="2">
    <source>
        <dbReference type="ARBA" id="ARBA00022801"/>
    </source>
</evidence>
<dbReference type="InterPro" id="IPR006328">
    <property type="entry name" value="2-HAD"/>
</dbReference>
<dbReference type="NCBIfam" id="TIGR01428">
    <property type="entry name" value="HAD_type_II"/>
    <property type="match status" value="1"/>
</dbReference>
<dbReference type="Gene3D" id="3.40.50.1000">
    <property type="entry name" value="HAD superfamily/HAD-like"/>
    <property type="match status" value="1"/>
</dbReference>
<dbReference type="PRINTS" id="PR00413">
    <property type="entry name" value="HADHALOGNASE"/>
</dbReference>
<dbReference type="InterPro" id="IPR006439">
    <property type="entry name" value="HAD-SF_hydro_IA"/>
</dbReference>
<comment type="similarity">
    <text evidence="1">Belongs to the HAD-like hydrolase superfamily. S-2-haloalkanoic acid dehalogenase family.</text>
</comment>
<dbReference type="GO" id="GO:0019120">
    <property type="term" value="F:hydrolase activity, acting on acid halide bonds, in C-halide compounds"/>
    <property type="evidence" value="ECO:0007669"/>
    <property type="project" value="InterPro"/>
</dbReference>
<dbReference type="PANTHER" id="PTHR43316:SF3">
    <property type="entry name" value="HALOACID DEHALOGENASE, TYPE II (AFU_ORTHOLOGUE AFUA_2G07750)-RELATED"/>
    <property type="match status" value="1"/>
</dbReference>
<dbReference type="Proteomes" id="UP000195106">
    <property type="component" value="Unassembled WGS sequence"/>
</dbReference>
<dbReference type="Gene3D" id="1.10.150.240">
    <property type="entry name" value="Putative phosphatase, domain 2"/>
    <property type="match status" value="1"/>
</dbReference>
<name>A0A251XWI5_9MICO</name>
<dbReference type="EMBL" id="MDHJ01000001">
    <property type="protein sequence ID" value="OUE09886.1"/>
    <property type="molecule type" value="Genomic_DNA"/>
</dbReference>
<dbReference type="SFLD" id="SFLDS00003">
    <property type="entry name" value="Haloacid_Dehalogenase"/>
    <property type="match status" value="1"/>
</dbReference>
<organism evidence="3 4">
    <name type="scientific">Clavibacter michiganensis</name>
    <dbReference type="NCBI Taxonomy" id="28447"/>
    <lineage>
        <taxon>Bacteria</taxon>
        <taxon>Bacillati</taxon>
        <taxon>Actinomycetota</taxon>
        <taxon>Actinomycetes</taxon>
        <taxon>Micrococcales</taxon>
        <taxon>Microbacteriaceae</taxon>
        <taxon>Clavibacter</taxon>
    </lineage>
</organism>
<evidence type="ECO:0000256" key="1">
    <source>
        <dbReference type="ARBA" id="ARBA00008106"/>
    </source>
</evidence>
<dbReference type="InterPro" id="IPR051540">
    <property type="entry name" value="S-2-haloacid_dehalogenase"/>
</dbReference>
<dbReference type="InterPro" id="IPR036412">
    <property type="entry name" value="HAD-like_sf"/>
</dbReference>
<reference evidence="3 4" key="1">
    <citation type="submission" date="2016-08" db="EMBL/GenBank/DDBJ databases">
        <title>Genome sequence of Clavibacter michiganensis spp. strain CASJ009.</title>
        <authorList>
            <person name="Thapa S.P."/>
            <person name="Coaker G."/>
        </authorList>
    </citation>
    <scope>NUCLEOTIDE SEQUENCE [LARGE SCALE GENOMIC DNA]</scope>
    <source>
        <strain evidence="3">CASJ009</strain>
    </source>
</reference>
<gene>
    <name evidence="3" type="primary">hdl IVa</name>
    <name evidence="3" type="ORF">CMsap09_13140</name>
</gene>
<dbReference type="InterPro" id="IPR023214">
    <property type="entry name" value="HAD_sf"/>
</dbReference>
<dbReference type="InterPro" id="IPR023198">
    <property type="entry name" value="PGP-like_dom2"/>
</dbReference>
<evidence type="ECO:0000313" key="4">
    <source>
        <dbReference type="Proteomes" id="UP000195106"/>
    </source>
</evidence>
<protein>
    <submittedName>
        <fullName evidence="3">(S)-2-haloacid dehalogenase 4A</fullName>
    </submittedName>
</protein>
<accession>A0A251XWI5</accession>
<dbReference type="AlphaFoldDB" id="A0A251XWI5"/>
<keyword evidence="2" id="KW-0378">Hydrolase</keyword>
<proteinExistence type="inferred from homology"/>
<comment type="caution">
    <text evidence="3">The sequence shown here is derived from an EMBL/GenBank/DDBJ whole genome shotgun (WGS) entry which is preliminary data.</text>
</comment>
<dbReference type="SFLD" id="SFLDG01129">
    <property type="entry name" value="C1.5:_HAD__Beta-PGM__Phosphata"/>
    <property type="match status" value="1"/>
</dbReference>
<sequence length="219" mass="22428">MPRTVILDVNETLSDTAPLQDVLTSLGAPGVSPAAWLAATLRDGFALSLTTGARPFAEVAREALAVLLAAEPGLAVPVEDGVGRVMAAFAELPVHADVADGIRILAAAGHRVVTLSNGSAGYARALLERAGVADAVDAFLSVEDVDVWKPHRLAYDHALASTRCRPADAALVAAHPWDLHGARAAGLATVHVARGSAAWPSVLAAPDLRVAALTGLVLP</sequence>
<dbReference type="PANTHER" id="PTHR43316">
    <property type="entry name" value="HYDROLASE, HALOACID DELAHOGENASE-RELATED"/>
    <property type="match status" value="1"/>
</dbReference>
<evidence type="ECO:0000313" key="3">
    <source>
        <dbReference type="EMBL" id="OUE09886.1"/>
    </source>
</evidence>
<dbReference type="Pfam" id="PF00702">
    <property type="entry name" value="Hydrolase"/>
    <property type="match status" value="1"/>
</dbReference>